<dbReference type="EMBL" id="GEFH01001413">
    <property type="protein sequence ID" value="JAP67168.1"/>
    <property type="molecule type" value="mRNA"/>
</dbReference>
<sequence>MACLHVAVTAVALYLCLSSVAATEEQVRNAAPKATVGQSCDGNGDCAEGLCCFRPTVENGTVCGELGKEGDSCSTDALEENTVKPQPSCRKDEDEAEVTTKAYSPPYDGACPCGDGFTCAPVESENLQKSDVAEIEQRDQEQEQKTTKMCKKAEQLQEQLSKN</sequence>
<protein>
    <submittedName>
        <fullName evidence="3">Putative secreted peptide</fullName>
    </submittedName>
</protein>
<feature type="compositionally biased region" description="Basic and acidic residues" evidence="1">
    <location>
        <begin position="130"/>
        <end position="155"/>
    </location>
</feature>
<feature type="signal peptide" evidence="2">
    <location>
        <begin position="1"/>
        <end position="22"/>
    </location>
</feature>
<feature type="region of interest" description="Disordered" evidence="1">
    <location>
        <begin position="130"/>
        <end position="163"/>
    </location>
</feature>
<organism evidence="3">
    <name type="scientific">Hyalomma excavatum</name>
    <dbReference type="NCBI Taxonomy" id="257692"/>
    <lineage>
        <taxon>Eukaryota</taxon>
        <taxon>Metazoa</taxon>
        <taxon>Ecdysozoa</taxon>
        <taxon>Arthropoda</taxon>
        <taxon>Chelicerata</taxon>
        <taxon>Arachnida</taxon>
        <taxon>Acari</taxon>
        <taxon>Parasitiformes</taxon>
        <taxon>Ixodida</taxon>
        <taxon>Ixodoidea</taxon>
        <taxon>Ixodidae</taxon>
        <taxon>Hyalomminae</taxon>
        <taxon>Hyalomma</taxon>
    </lineage>
</organism>
<accession>A0A131XM10</accession>
<dbReference type="AlphaFoldDB" id="A0A131XM10"/>
<name>A0A131XM10_9ACAR</name>
<keyword evidence="2" id="KW-0732">Signal</keyword>
<reference evidence="3" key="1">
    <citation type="journal article" date="2017" name="Ticks Tick Borne Dis.">
        <title>An insight into the sialome of Hyalomma excavatum.</title>
        <authorList>
            <person name="Ribeiro J.M."/>
            <person name="Slovak M."/>
            <person name="Francischetti I.M."/>
        </authorList>
    </citation>
    <scope>NUCLEOTIDE SEQUENCE</scope>
    <source>
        <strain evidence="3">Samish</strain>
        <tissue evidence="3">Salivary glands</tissue>
    </source>
</reference>
<feature type="chain" id="PRO_5007283906" evidence="2">
    <location>
        <begin position="23"/>
        <end position="163"/>
    </location>
</feature>
<evidence type="ECO:0000256" key="1">
    <source>
        <dbReference type="SAM" id="MobiDB-lite"/>
    </source>
</evidence>
<evidence type="ECO:0000256" key="2">
    <source>
        <dbReference type="SAM" id="SignalP"/>
    </source>
</evidence>
<proteinExistence type="evidence at transcript level"/>
<dbReference type="Gene3D" id="2.10.80.10">
    <property type="entry name" value="Lipase, subunit A"/>
    <property type="match status" value="1"/>
</dbReference>
<evidence type="ECO:0000313" key="3">
    <source>
        <dbReference type="EMBL" id="JAP67168.1"/>
    </source>
</evidence>